<dbReference type="RefSeq" id="WP_264988419.1">
    <property type="nucleotide sequence ID" value="NZ_BRZA01000002.1"/>
</dbReference>
<protein>
    <recommendedName>
        <fullName evidence="3">Spo0E family sporulation regulatory protein-aspartic acid phosphatase</fullName>
    </recommendedName>
</protein>
<gene>
    <name evidence="1" type="ORF">LYSBPC_17850</name>
</gene>
<sequence length="66" mass="7863">MNQPNDKSDILLEMMENNCRLLNDALILELQQIHNQKTVSVPKRCIELIDKVTQYTELYLKFNREI</sequence>
<organism evidence="1 2">
    <name type="scientific">Lysinibacillus piscis</name>
    <dbReference type="NCBI Taxonomy" id="2518931"/>
    <lineage>
        <taxon>Bacteria</taxon>
        <taxon>Bacillati</taxon>
        <taxon>Bacillota</taxon>
        <taxon>Bacilli</taxon>
        <taxon>Bacillales</taxon>
        <taxon>Bacillaceae</taxon>
        <taxon>Lysinibacillus</taxon>
    </lineage>
</organism>
<reference evidence="1" key="1">
    <citation type="submission" date="2022-08" db="EMBL/GenBank/DDBJ databases">
        <title>Draft genome sequence of Lysinibacillus sp. strain KH24.</title>
        <authorList>
            <person name="Kanbe H."/>
            <person name="Itoh H."/>
        </authorList>
    </citation>
    <scope>NUCLEOTIDE SEQUENCE</scope>
    <source>
        <strain evidence="1">KH24</strain>
    </source>
</reference>
<keyword evidence="2" id="KW-1185">Reference proteome</keyword>
<comment type="caution">
    <text evidence="1">The sequence shown here is derived from an EMBL/GenBank/DDBJ whole genome shotgun (WGS) entry which is preliminary data.</text>
</comment>
<evidence type="ECO:0008006" key="3">
    <source>
        <dbReference type="Google" id="ProtNLM"/>
    </source>
</evidence>
<proteinExistence type="predicted"/>
<dbReference type="Proteomes" id="UP001065593">
    <property type="component" value="Unassembled WGS sequence"/>
</dbReference>
<evidence type="ECO:0000313" key="2">
    <source>
        <dbReference type="Proteomes" id="UP001065593"/>
    </source>
</evidence>
<dbReference type="EMBL" id="BRZA01000002">
    <property type="protein sequence ID" value="GLC88658.1"/>
    <property type="molecule type" value="Genomic_DNA"/>
</dbReference>
<name>A0ABQ5NK34_9BACI</name>
<accession>A0ABQ5NK34</accession>
<evidence type="ECO:0000313" key="1">
    <source>
        <dbReference type="EMBL" id="GLC88658.1"/>
    </source>
</evidence>